<accession>A0A2T1HZK9</accession>
<evidence type="ECO:0000256" key="1">
    <source>
        <dbReference type="SAM" id="SignalP"/>
    </source>
</evidence>
<keyword evidence="3" id="KW-1185">Reference proteome</keyword>
<protein>
    <submittedName>
        <fullName evidence="2">DUF1223 domain-containing protein</fullName>
    </submittedName>
</protein>
<gene>
    <name evidence="2" type="ORF">SLNSH_00975</name>
</gene>
<reference evidence="3" key="1">
    <citation type="submission" date="2018-03" db="EMBL/GenBank/DDBJ databases">
        <authorList>
            <person name="Sun L."/>
            <person name="Liu H."/>
            <person name="Chen W."/>
            <person name="Huang K."/>
            <person name="Liu W."/>
            <person name="Gao X."/>
        </authorList>
    </citation>
    <scope>NUCLEOTIDE SEQUENCE [LARGE SCALE GENOMIC DNA]</scope>
    <source>
        <strain evidence="3">SH9</strain>
    </source>
</reference>
<dbReference type="InterPro" id="IPR036249">
    <property type="entry name" value="Thioredoxin-like_sf"/>
</dbReference>
<organism evidence="2 3">
    <name type="scientific">Alsobacter soli</name>
    <dbReference type="NCBI Taxonomy" id="2109933"/>
    <lineage>
        <taxon>Bacteria</taxon>
        <taxon>Pseudomonadati</taxon>
        <taxon>Pseudomonadota</taxon>
        <taxon>Alphaproteobacteria</taxon>
        <taxon>Hyphomicrobiales</taxon>
        <taxon>Alsobacteraceae</taxon>
        <taxon>Alsobacter</taxon>
    </lineage>
</organism>
<sequence>MSFAAMAALAASAACAWAQQPRAVVELFTSQGCSSCPPADKLMGEFARDPSLVAVSMPIDYWDYLGWKDTLADHAFTARQRGYSEARGDRQVYTPQAVIDGVSHVIGSKPDAVQQAEGASRAKGAMTVPLSVEAAGGSIRVSVGAGEPGTSAGVYLVPIKRRCDVTITRGENKGKSVTYVNVARSVLPVGAWTGEAKTFEVAASLAQQREADSYVVLLQQGTLEKPGVILGAAKGPGL</sequence>
<evidence type="ECO:0000313" key="3">
    <source>
        <dbReference type="Proteomes" id="UP000239772"/>
    </source>
</evidence>
<evidence type="ECO:0000313" key="2">
    <source>
        <dbReference type="EMBL" id="PSC07112.1"/>
    </source>
</evidence>
<feature type="chain" id="PRO_5015591603" evidence="1">
    <location>
        <begin position="19"/>
        <end position="238"/>
    </location>
</feature>
<dbReference type="SUPFAM" id="SSF52833">
    <property type="entry name" value="Thioredoxin-like"/>
    <property type="match status" value="1"/>
</dbReference>
<name>A0A2T1HZK9_9HYPH</name>
<proteinExistence type="predicted"/>
<feature type="signal peptide" evidence="1">
    <location>
        <begin position="1"/>
        <end position="18"/>
    </location>
</feature>
<keyword evidence="1" id="KW-0732">Signal</keyword>
<dbReference type="OrthoDB" id="9808254at2"/>
<comment type="caution">
    <text evidence="2">The sequence shown here is derived from an EMBL/GenBank/DDBJ whole genome shotgun (WGS) entry which is preliminary data.</text>
</comment>
<dbReference type="Pfam" id="PF06764">
    <property type="entry name" value="DUF1223"/>
    <property type="match status" value="1"/>
</dbReference>
<dbReference type="PANTHER" id="PTHR36057:SF1">
    <property type="entry name" value="LIPOPROTEIN LIPID ATTACHMENT SITE-LIKE PROTEIN, PUTATIVE (DUF1223)-RELATED"/>
    <property type="match status" value="1"/>
</dbReference>
<dbReference type="Proteomes" id="UP000239772">
    <property type="component" value="Unassembled WGS sequence"/>
</dbReference>
<dbReference type="InterPro" id="IPR010634">
    <property type="entry name" value="DUF1223"/>
</dbReference>
<dbReference type="PANTHER" id="PTHR36057">
    <property type="match status" value="1"/>
</dbReference>
<dbReference type="AlphaFoldDB" id="A0A2T1HZK9"/>
<dbReference type="EMBL" id="PVZS01000001">
    <property type="protein sequence ID" value="PSC07112.1"/>
    <property type="molecule type" value="Genomic_DNA"/>
</dbReference>